<evidence type="ECO:0000313" key="3">
    <source>
        <dbReference type="Proteomes" id="UP001165190"/>
    </source>
</evidence>
<dbReference type="Proteomes" id="UP001165190">
    <property type="component" value="Unassembled WGS sequence"/>
</dbReference>
<feature type="transmembrane region" description="Helical" evidence="1">
    <location>
        <begin position="227"/>
        <end position="252"/>
    </location>
</feature>
<dbReference type="AlphaFoldDB" id="A0A9W7I546"/>
<protein>
    <submittedName>
        <fullName evidence="2">Uncharacterized protein</fullName>
    </submittedName>
</protein>
<keyword evidence="1" id="KW-1133">Transmembrane helix</keyword>
<feature type="transmembrane region" description="Helical" evidence="1">
    <location>
        <begin position="143"/>
        <end position="172"/>
    </location>
</feature>
<accession>A0A9W7I546</accession>
<name>A0A9W7I546_HIBTR</name>
<reference evidence="2" key="1">
    <citation type="submission" date="2023-05" db="EMBL/GenBank/DDBJ databases">
        <title>Genome and transcriptome analyses reveal genes involved in the formation of fine ridges on petal epidermal cells in Hibiscus trionum.</title>
        <authorList>
            <person name="Koshimizu S."/>
            <person name="Masuda S."/>
            <person name="Ishii T."/>
            <person name="Shirasu K."/>
            <person name="Hoshino A."/>
            <person name="Arita M."/>
        </authorList>
    </citation>
    <scope>NUCLEOTIDE SEQUENCE</scope>
    <source>
        <strain evidence="2">Hamamatsu line</strain>
    </source>
</reference>
<dbReference type="PANTHER" id="PTHR33133:SF51">
    <property type="entry name" value="THH1_TOM1_TOM3 DOMAIN-CONTAINING PROTEIN"/>
    <property type="match status" value="1"/>
</dbReference>
<feature type="transmembrane region" description="Helical" evidence="1">
    <location>
        <begin position="30"/>
        <end position="49"/>
    </location>
</feature>
<sequence length="331" mass="37556">MDREQEEMQFLGFFGIYAESFKLIISCRKIFSKITLSLIIPMSFIYLVHMEVSGLLFGKIMKTEVELDETKSPAKSQKLRDLVSSEVAFFWLFKAAYFTLYLIFSLLSTAAVVYTVACIYTARELTFGKVMSVVPRVWKRLMVTFLCAFATMFVYNVVAVFVLVSCAIILIQTDAVDAVLAVVLVFYFVGFLYMTIIWQLASVVSVLEEAYGFQAMMKSRNLIKGKLWVAIVIFVKLIVGFAIIQAAFQTLVVDGSSSAMAKRVVYAILCFLLLSKMILFGLVIQTVIYFVCKSYHHENIDKSALSDHLEVYLGEYVPLKAKDVQLEQYQV</sequence>
<feature type="transmembrane region" description="Helical" evidence="1">
    <location>
        <begin position="264"/>
        <end position="292"/>
    </location>
</feature>
<feature type="transmembrane region" description="Helical" evidence="1">
    <location>
        <begin position="178"/>
        <end position="207"/>
    </location>
</feature>
<comment type="caution">
    <text evidence="2">The sequence shown here is derived from an EMBL/GenBank/DDBJ whole genome shotgun (WGS) entry which is preliminary data.</text>
</comment>
<dbReference type="OrthoDB" id="1908649at2759"/>
<keyword evidence="3" id="KW-1185">Reference proteome</keyword>
<evidence type="ECO:0000313" key="2">
    <source>
        <dbReference type="EMBL" id="GMI89544.1"/>
    </source>
</evidence>
<feature type="transmembrane region" description="Helical" evidence="1">
    <location>
        <begin position="98"/>
        <end position="122"/>
    </location>
</feature>
<gene>
    <name evidence="2" type="ORF">HRI_002623700</name>
</gene>
<proteinExistence type="predicted"/>
<dbReference type="EMBL" id="BSYR01000023">
    <property type="protein sequence ID" value="GMI89544.1"/>
    <property type="molecule type" value="Genomic_DNA"/>
</dbReference>
<evidence type="ECO:0000256" key="1">
    <source>
        <dbReference type="SAM" id="Phobius"/>
    </source>
</evidence>
<keyword evidence="1" id="KW-0812">Transmembrane</keyword>
<organism evidence="2 3">
    <name type="scientific">Hibiscus trionum</name>
    <name type="common">Flower of an hour</name>
    <dbReference type="NCBI Taxonomy" id="183268"/>
    <lineage>
        <taxon>Eukaryota</taxon>
        <taxon>Viridiplantae</taxon>
        <taxon>Streptophyta</taxon>
        <taxon>Embryophyta</taxon>
        <taxon>Tracheophyta</taxon>
        <taxon>Spermatophyta</taxon>
        <taxon>Magnoliopsida</taxon>
        <taxon>eudicotyledons</taxon>
        <taxon>Gunneridae</taxon>
        <taxon>Pentapetalae</taxon>
        <taxon>rosids</taxon>
        <taxon>malvids</taxon>
        <taxon>Malvales</taxon>
        <taxon>Malvaceae</taxon>
        <taxon>Malvoideae</taxon>
        <taxon>Hibiscus</taxon>
    </lineage>
</organism>
<dbReference type="PANTHER" id="PTHR33133">
    <property type="entry name" value="OS08G0107100 PROTEIN-RELATED"/>
    <property type="match status" value="1"/>
</dbReference>
<keyword evidence="1" id="KW-0472">Membrane</keyword>